<dbReference type="InterPro" id="IPR043129">
    <property type="entry name" value="ATPase_NBD"/>
</dbReference>
<evidence type="ECO:0000313" key="2">
    <source>
        <dbReference type="EMBL" id="RJG16568.1"/>
    </source>
</evidence>
<dbReference type="PANTHER" id="PTHR30605:SF0">
    <property type="entry name" value="ANHYDRO-N-ACETYLMURAMIC ACID KINASE"/>
    <property type="match status" value="1"/>
</dbReference>
<dbReference type="GO" id="GO:0016773">
    <property type="term" value="F:phosphotransferase activity, alcohol group as acceptor"/>
    <property type="evidence" value="ECO:0007669"/>
    <property type="project" value="UniProtKB-UniRule"/>
</dbReference>
<keyword evidence="1 2" id="KW-0808">Transferase</keyword>
<dbReference type="EC" id="2.7.1.170" evidence="1"/>
<sequence length="362" mass="38268">MSSELYIGLMTGTSVDGIDAALVRIDDNRVTLLGSHSEPIPDPVRADILALCQPGNGEIDLCGSVSQTLGCLYANACHALLLTCGIAASAIRAIGCHGQTVRHRPGTQGFSLQLVCADTLAVKTGIPVVHNFRNKDMVLGGQGAPLVPPFHRQQFGRSGERLAVINIGGMANASLLEGRTLLGGFDTGPGNVLMDDWIARQGLGPFDRNGDWAASGRVDPGLLSTLLSDPYFSLPPPKSTGREHFNAQWLTSRLPAQTRPADIQATLAELTARSIADALAAFRPDALLICGGGAHNDYVLQRLHALTDVAVNTTEKAGLHPDWVEAAAFAWLAWARWNEKPGNAPVVTGASREAILGQVTLP</sequence>
<keyword evidence="1 2" id="KW-0418">Kinase</keyword>
<dbReference type="UniPathway" id="UPA00544"/>
<comment type="pathway">
    <text evidence="1">Cell wall biogenesis; peptidoglycan recycling.</text>
</comment>
<keyword evidence="1" id="KW-0547">Nucleotide-binding</keyword>
<comment type="pathway">
    <text evidence="1">Amino-sugar metabolism; 1,6-anhydro-N-acetylmuramate degradation.</text>
</comment>
<dbReference type="GO" id="GO:0006040">
    <property type="term" value="P:amino sugar metabolic process"/>
    <property type="evidence" value="ECO:0007669"/>
    <property type="project" value="InterPro"/>
</dbReference>
<dbReference type="RefSeq" id="WP_119918495.1">
    <property type="nucleotide sequence ID" value="NZ_QYYA01000005.1"/>
</dbReference>
<dbReference type="Gene3D" id="3.30.420.40">
    <property type="match status" value="2"/>
</dbReference>
<keyword evidence="3" id="KW-1185">Reference proteome</keyword>
<dbReference type="CDD" id="cd24050">
    <property type="entry name" value="ASKHA_NBD_ANMK"/>
    <property type="match status" value="1"/>
</dbReference>
<dbReference type="OrthoDB" id="9763949at2"/>
<evidence type="ECO:0000313" key="3">
    <source>
        <dbReference type="Proteomes" id="UP000283734"/>
    </source>
</evidence>
<dbReference type="Proteomes" id="UP000283734">
    <property type="component" value="Unassembled WGS sequence"/>
</dbReference>
<dbReference type="GO" id="GO:0005524">
    <property type="term" value="F:ATP binding"/>
    <property type="evidence" value="ECO:0007669"/>
    <property type="project" value="UniProtKB-UniRule"/>
</dbReference>
<dbReference type="Pfam" id="PF03702">
    <property type="entry name" value="AnmK"/>
    <property type="match status" value="1"/>
</dbReference>
<name>A0A418XV56_9GAMM</name>
<comment type="similarity">
    <text evidence="1">Belongs to the anhydro-N-acetylmuramic acid kinase family.</text>
</comment>
<keyword evidence="1" id="KW-0119">Carbohydrate metabolism</keyword>
<dbReference type="InterPro" id="IPR005338">
    <property type="entry name" value="Anhydro_N_Ac-Mur_kinase"/>
</dbReference>
<dbReference type="GO" id="GO:0009254">
    <property type="term" value="P:peptidoglycan turnover"/>
    <property type="evidence" value="ECO:0007669"/>
    <property type="project" value="UniProtKB-UniRule"/>
</dbReference>
<reference evidence="2 3" key="1">
    <citation type="submission" date="2018-09" db="EMBL/GenBank/DDBJ databases">
        <title>Alcanivorax profundi sp. nov., isolated from 1000 m-depth seawater of the Mariana Trench.</title>
        <authorList>
            <person name="Liu J."/>
        </authorList>
    </citation>
    <scope>NUCLEOTIDE SEQUENCE [LARGE SCALE GENOMIC DNA]</scope>
    <source>
        <strain evidence="2 3">MTEO17</strain>
    </source>
</reference>
<comment type="caution">
    <text evidence="2">The sequence shown here is derived from an EMBL/GenBank/DDBJ whole genome shotgun (WGS) entry which is preliminary data.</text>
</comment>
<organism evidence="2 3">
    <name type="scientific">Alcanivorax profundi</name>
    <dbReference type="NCBI Taxonomy" id="2338368"/>
    <lineage>
        <taxon>Bacteria</taxon>
        <taxon>Pseudomonadati</taxon>
        <taxon>Pseudomonadota</taxon>
        <taxon>Gammaproteobacteria</taxon>
        <taxon>Oceanospirillales</taxon>
        <taxon>Alcanivoracaceae</taxon>
        <taxon>Alcanivorax</taxon>
    </lineage>
</organism>
<dbReference type="AlphaFoldDB" id="A0A418XV56"/>
<comment type="function">
    <text evidence="1">Catalyzes the specific phosphorylation of 1,6-anhydro-N-acetylmuramic acid (anhMurNAc) with the simultaneous cleavage of the 1,6-anhydro ring, generating MurNAc-6-P. Is required for the utilization of anhMurNAc either imported from the medium or derived from its own cell wall murein, and thus plays a role in cell wall recycling.</text>
</comment>
<keyword evidence="1" id="KW-0067">ATP-binding</keyword>
<dbReference type="SUPFAM" id="SSF53067">
    <property type="entry name" value="Actin-like ATPase domain"/>
    <property type="match status" value="1"/>
</dbReference>
<proteinExistence type="inferred from homology"/>
<protein>
    <recommendedName>
        <fullName evidence="1">Anhydro-N-acetylmuramic acid kinase</fullName>
        <ecNumber evidence="1">2.7.1.170</ecNumber>
    </recommendedName>
    <alternativeName>
        <fullName evidence="1">AnhMurNAc kinase</fullName>
    </alternativeName>
</protein>
<accession>A0A418XV56</accession>
<comment type="catalytic activity">
    <reaction evidence="1">
        <text>1,6-anhydro-N-acetyl-beta-muramate + ATP + H2O = N-acetyl-D-muramate 6-phosphate + ADP + H(+)</text>
        <dbReference type="Rhea" id="RHEA:24952"/>
        <dbReference type="ChEBI" id="CHEBI:15377"/>
        <dbReference type="ChEBI" id="CHEBI:15378"/>
        <dbReference type="ChEBI" id="CHEBI:30616"/>
        <dbReference type="ChEBI" id="CHEBI:58690"/>
        <dbReference type="ChEBI" id="CHEBI:58722"/>
        <dbReference type="ChEBI" id="CHEBI:456216"/>
        <dbReference type="EC" id="2.7.1.170"/>
    </reaction>
</comment>
<dbReference type="PANTHER" id="PTHR30605">
    <property type="entry name" value="ANHYDRO-N-ACETYLMURAMIC ACID KINASE"/>
    <property type="match status" value="1"/>
</dbReference>
<dbReference type="GO" id="GO:0016301">
    <property type="term" value="F:kinase activity"/>
    <property type="evidence" value="ECO:0007669"/>
    <property type="project" value="UniProtKB-KW"/>
</dbReference>
<gene>
    <name evidence="1" type="primary">anmK</name>
    <name evidence="2" type="ORF">D4A39_15125</name>
</gene>
<dbReference type="UniPathway" id="UPA00343"/>
<feature type="binding site" evidence="1">
    <location>
        <begin position="12"/>
        <end position="19"/>
    </location>
    <ligand>
        <name>ATP</name>
        <dbReference type="ChEBI" id="CHEBI:30616"/>
    </ligand>
</feature>
<dbReference type="EMBL" id="QYYA01000005">
    <property type="protein sequence ID" value="RJG16568.1"/>
    <property type="molecule type" value="Genomic_DNA"/>
</dbReference>
<evidence type="ECO:0000256" key="1">
    <source>
        <dbReference type="HAMAP-Rule" id="MF_01270"/>
    </source>
</evidence>
<dbReference type="NCBIfam" id="NF007139">
    <property type="entry name" value="PRK09585.1-3"/>
    <property type="match status" value="1"/>
</dbReference>
<dbReference type="GO" id="GO:0097175">
    <property type="term" value="P:1,6-anhydro-N-acetyl-beta-muramic acid catabolic process"/>
    <property type="evidence" value="ECO:0007669"/>
    <property type="project" value="UniProtKB-UniRule"/>
</dbReference>
<dbReference type="HAMAP" id="MF_01270">
    <property type="entry name" value="AnhMurNAc_kinase"/>
    <property type="match status" value="1"/>
</dbReference>